<dbReference type="EMBL" id="CAJHUB010000770">
    <property type="protein sequence ID" value="CAD7690405.1"/>
    <property type="molecule type" value="Genomic_DNA"/>
</dbReference>
<proteinExistence type="predicted"/>
<reference evidence="1" key="1">
    <citation type="submission" date="2020-12" db="EMBL/GenBank/DDBJ databases">
        <authorList>
            <consortium name="Molecular Ecology Group"/>
        </authorList>
    </citation>
    <scope>NUCLEOTIDE SEQUENCE</scope>
    <source>
        <strain evidence="1">TBG_1078</strain>
    </source>
</reference>
<keyword evidence="2" id="KW-1185">Reference proteome</keyword>
<dbReference type="Gene3D" id="3.40.50.720">
    <property type="entry name" value="NAD(P)-binding Rossmann-like Domain"/>
    <property type="match status" value="1"/>
</dbReference>
<sequence>MNKPFSQPILPVKNINPDVLYKAHNYNMTSVENFQHFMDGLEEGKPIDLLLRCVDTCNELGQMWIKSGVNENAVSAHNSWRICLFCGCSTKLLQILMKRLSNEKCVCSQSSTTVGMMVGILVQNVLKFLLNFGTVSFYLGYNAMQDFFPYWVSEEKLKNSSSSVPNLPEGKCSVPEVTVEDSGESLEDIMAEICG</sequence>
<accession>A0A811ZNZ3</accession>
<dbReference type="SUPFAM" id="SSF69572">
    <property type="entry name" value="Activating enzymes of the ubiquitin-like proteins"/>
    <property type="match status" value="1"/>
</dbReference>
<name>A0A811ZNZ3_NYCPR</name>
<gene>
    <name evidence="1" type="ORF">NYPRO_LOCUS23199</name>
</gene>
<dbReference type="InterPro" id="IPR035985">
    <property type="entry name" value="Ubiquitin-activating_enz"/>
</dbReference>
<comment type="caution">
    <text evidence="1">The sequence shown here is derived from an EMBL/GenBank/DDBJ whole genome shotgun (WGS) entry which is preliminary data.</text>
</comment>
<dbReference type="Proteomes" id="UP000645828">
    <property type="component" value="Unassembled WGS sequence"/>
</dbReference>
<organism evidence="1 2">
    <name type="scientific">Nyctereutes procyonoides</name>
    <name type="common">Raccoon dog</name>
    <name type="synonym">Canis procyonoides</name>
    <dbReference type="NCBI Taxonomy" id="34880"/>
    <lineage>
        <taxon>Eukaryota</taxon>
        <taxon>Metazoa</taxon>
        <taxon>Chordata</taxon>
        <taxon>Craniata</taxon>
        <taxon>Vertebrata</taxon>
        <taxon>Euteleostomi</taxon>
        <taxon>Mammalia</taxon>
        <taxon>Eutheria</taxon>
        <taxon>Laurasiatheria</taxon>
        <taxon>Carnivora</taxon>
        <taxon>Caniformia</taxon>
        <taxon>Canidae</taxon>
        <taxon>Nyctereutes</taxon>
    </lineage>
</organism>
<evidence type="ECO:0000313" key="2">
    <source>
        <dbReference type="Proteomes" id="UP000645828"/>
    </source>
</evidence>
<dbReference type="GO" id="GO:0008641">
    <property type="term" value="F:ubiquitin-like modifier activating enzyme activity"/>
    <property type="evidence" value="ECO:0007669"/>
    <property type="project" value="InterPro"/>
</dbReference>
<protein>
    <submittedName>
        <fullName evidence="1">(raccoon dog) hypothetical protein</fullName>
    </submittedName>
</protein>
<evidence type="ECO:0000313" key="1">
    <source>
        <dbReference type="EMBL" id="CAD7690405.1"/>
    </source>
</evidence>
<dbReference type="AlphaFoldDB" id="A0A811ZNZ3"/>